<dbReference type="Gramene" id="EOY30760">
    <property type="protein sequence ID" value="EOY30760"/>
    <property type="gene ID" value="TCM_037860"/>
</dbReference>
<dbReference type="InterPro" id="IPR032795">
    <property type="entry name" value="DUF3741-assoc"/>
</dbReference>
<accession>A0A061GUH1</accession>
<evidence type="ECO:0000259" key="2">
    <source>
        <dbReference type="Pfam" id="PF14383"/>
    </source>
</evidence>
<feature type="compositionally biased region" description="Polar residues" evidence="1">
    <location>
        <begin position="530"/>
        <end position="565"/>
    </location>
</feature>
<dbReference type="InParanoid" id="A0A061GUH1"/>
<dbReference type="eggNOG" id="ENOG502QRHT">
    <property type="taxonomic scope" value="Eukaryota"/>
</dbReference>
<dbReference type="Gramene" id="EOY30762">
    <property type="protein sequence ID" value="EOY30762"/>
    <property type="gene ID" value="TCM_037860"/>
</dbReference>
<evidence type="ECO:0000313" key="3">
    <source>
        <dbReference type="EMBL" id="EOY30759.1"/>
    </source>
</evidence>
<protein>
    <submittedName>
        <fullName evidence="3">Uncharacterized protein isoform 1</fullName>
    </submittedName>
</protein>
<evidence type="ECO:0000256" key="1">
    <source>
        <dbReference type="SAM" id="MobiDB-lite"/>
    </source>
</evidence>
<feature type="compositionally biased region" description="Basic and acidic residues" evidence="1">
    <location>
        <begin position="510"/>
        <end position="529"/>
    </location>
</feature>
<feature type="compositionally biased region" description="Polar residues" evidence="1">
    <location>
        <begin position="176"/>
        <end position="186"/>
    </location>
</feature>
<evidence type="ECO:0000313" key="4">
    <source>
        <dbReference type="Proteomes" id="UP000026915"/>
    </source>
</evidence>
<name>A0A061GUH1_THECC</name>
<feature type="compositionally biased region" description="Basic and acidic residues" evidence="1">
    <location>
        <begin position="489"/>
        <end position="502"/>
    </location>
</feature>
<organism evidence="3 4">
    <name type="scientific">Theobroma cacao</name>
    <name type="common">Cacao</name>
    <name type="synonym">Cocoa</name>
    <dbReference type="NCBI Taxonomy" id="3641"/>
    <lineage>
        <taxon>Eukaryota</taxon>
        <taxon>Viridiplantae</taxon>
        <taxon>Streptophyta</taxon>
        <taxon>Embryophyta</taxon>
        <taxon>Tracheophyta</taxon>
        <taxon>Spermatophyta</taxon>
        <taxon>Magnoliopsida</taxon>
        <taxon>eudicotyledons</taxon>
        <taxon>Gunneridae</taxon>
        <taxon>Pentapetalae</taxon>
        <taxon>rosids</taxon>
        <taxon>malvids</taxon>
        <taxon>Malvales</taxon>
        <taxon>Malvaceae</taxon>
        <taxon>Byttnerioideae</taxon>
        <taxon>Theobroma</taxon>
    </lineage>
</organism>
<dbReference type="EMBL" id="CM001887">
    <property type="protein sequence ID" value="EOY30759.1"/>
    <property type="molecule type" value="Genomic_DNA"/>
</dbReference>
<dbReference type="Gramene" id="EOY30759">
    <property type="protein sequence ID" value="EOY30759"/>
    <property type="gene ID" value="TCM_037860"/>
</dbReference>
<dbReference type="EMBL" id="CM001887">
    <property type="protein sequence ID" value="EOY30760.1"/>
    <property type="molecule type" value="Genomic_DNA"/>
</dbReference>
<dbReference type="PANTHER" id="PTHR34282">
    <property type="entry name" value="OS01G0228800 PROTEIN-RELATED"/>
    <property type="match status" value="1"/>
</dbReference>
<feature type="region of interest" description="Disordered" evidence="1">
    <location>
        <begin position="434"/>
        <end position="588"/>
    </location>
</feature>
<feature type="compositionally biased region" description="Low complexity" evidence="1">
    <location>
        <begin position="225"/>
        <end position="245"/>
    </location>
</feature>
<dbReference type="EMBL" id="CM001887">
    <property type="protein sequence ID" value="EOY30762.1"/>
    <property type="molecule type" value="Genomic_DNA"/>
</dbReference>
<reference evidence="3 4" key="1">
    <citation type="journal article" date="2013" name="Genome Biol.">
        <title>The genome sequence of the most widely cultivated cacao type and its use to identify candidate genes regulating pod color.</title>
        <authorList>
            <person name="Motamayor J.C."/>
            <person name="Mockaitis K."/>
            <person name="Schmutz J."/>
            <person name="Haiminen N."/>
            <person name="Iii D.L."/>
            <person name="Cornejo O."/>
            <person name="Findley S.D."/>
            <person name="Zheng P."/>
            <person name="Utro F."/>
            <person name="Royaert S."/>
            <person name="Saski C."/>
            <person name="Jenkins J."/>
            <person name="Podicheti R."/>
            <person name="Zhao M."/>
            <person name="Scheffler B.E."/>
            <person name="Stack J.C."/>
            <person name="Feltus F.A."/>
            <person name="Mustiga G.M."/>
            <person name="Amores F."/>
            <person name="Phillips W."/>
            <person name="Marelli J.P."/>
            <person name="May G.D."/>
            <person name="Shapiro H."/>
            <person name="Ma J."/>
            <person name="Bustamante C.D."/>
            <person name="Schnell R.J."/>
            <person name="Main D."/>
            <person name="Gilbert D."/>
            <person name="Parida L."/>
            <person name="Kuhn D.N."/>
        </authorList>
    </citation>
    <scope>NUCLEOTIDE SEQUENCE [LARGE SCALE GENOMIC DNA]</scope>
    <source>
        <strain evidence="4">cv. Matina 1-6</strain>
    </source>
</reference>
<feature type="domain" description="DUF3741" evidence="2">
    <location>
        <begin position="262"/>
        <end position="282"/>
    </location>
</feature>
<sequence>MPQDSLRSVVYRSFVTCDDPKGVVECGTIRRSKSGSEKMEHKNEGRKARNRSNLCAARKAEREELVTKGAMEELHSSSSCQLLEVSKGAHKLNQVIDSWSKGLWYDGHSKDIAKDLLKGALDLQESLHMLGKLQEASHYMARLKKKEKEKSNRVINDQLIRRTNSSAAGEQIHPTRFQNPRLSTDGSSRDCIEELRKVIRDSLARQNLLPNINAEEKRCFSGRYSDSASDIPSTSSSQSSTVQTDNFTSMDSSISSAALEKKARRPSLIAKLMGLEEIPSKSLQTISQRELGSKKIFSQQRPIYEIDMPKGRKSQSVSQKEDPERRTLKDILETMHFKGLLKSNSMKEIKSDSHQLIDFFSEQMLVNDSPPIVLIKPRHDPHLQPKEKFVPAFQEERSLNAETKLKKLKVKEEPPSRIIDSKNRGLNFKEMSRRVEAEAEETPVKRLSQQEGAKDSQEKETRPVNKEVKTKQKLSTKMKSSGPVTQPLLKKEANDKKIDKIPKPAISSRKPVEKEVTKAKNLSRPKDQAKVTTPKPTKPENGSNVTKNKVSSQRSPTANSHSNRIPQAVVHGPSDRKKSPTKKEKAVSKATAAKITAEKLECKGGDKMIDLTSEKDTVLEGCSTETADQIPTKGATEHSDIQIGEHHDKSEGSVSDVIPVTTDDQNNIVPIGEVDDDPIIPIGTDNESFTIGTSLKALLLSSPAFLNHAEKLFDLNVNVPTTPQKFGISDFTDANAQLSMDCANEIVQRRSFPDAQMVYPPLLTLVGNFKSYICLDHLLKKTCDGVEALRSYSELAGENYPIDSLYAMLERDIKRSEVLSGIWDLGWRKGFSVDDAMHVVDDIEKQLLSGLIEEICA</sequence>
<dbReference type="FunCoup" id="A0A061GUH1">
    <property type="interactions" value="372"/>
</dbReference>
<dbReference type="EMBL" id="CM001887">
    <property type="protein sequence ID" value="EOY30761.1"/>
    <property type="molecule type" value="Genomic_DNA"/>
</dbReference>
<proteinExistence type="predicted"/>
<dbReference type="Pfam" id="PF14383">
    <property type="entry name" value="VARLMGL"/>
    <property type="match status" value="1"/>
</dbReference>
<dbReference type="Gramene" id="EOY30761">
    <property type="protein sequence ID" value="EOY30761"/>
    <property type="gene ID" value="TCM_037860"/>
</dbReference>
<dbReference type="OMA" id="GWRNGFS"/>
<dbReference type="Proteomes" id="UP000026915">
    <property type="component" value="Chromosome 9"/>
</dbReference>
<keyword evidence="4" id="KW-1185">Reference proteome</keyword>
<feature type="compositionally biased region" description="Basic and acidic residues" evidence="1">
    <location>
        <begin position="452"/>
        <end position="470"/>
    </location>
</feature>
<dbReference type="HOGENOM" id="CLU_011513_0_0_1"/>
<dbReference type="STRING" id="3641.A0A061GUH1"/>
<dbReference type="AlphaFoldDB" id="A0A061GUH1"/>
<feature type="region of interest" description="Disordered" evidence="1">
    <location>
        <begin position="223"/>
        <end position="248"/>
    </location>
</feature>
<feature type="compositionally biased region" description="Basic and acidic residues" evidence="1">
    <location>
        <begin position="573"/>
        <end position="587"/>
    </location>
</feature>
<feature type="region of interest" description="Disordered" evidence="1">
    <location>
        <begin position="163"/>
        <end position="187"/>
    </location>
</feature>
<dbReference type="PANTHER" id="PTHR34282:SF2">
    <property type="entry name" value="DUF3741 DOMAIN-CONTAINING PROTEIN"/>
    <property type="match status" value="1"/>
</dbReference>
<gene>
    <name evidence="3" type="ORF">TCM_037860</name>
</gene>